<feature type="domain" description="HTH asnC-type" evidence="4">
    <location>
        <begin position="5"/>
        <end position="66"/>
    </location>
</feature>
<evidence type="ECO:0000313" key="6">
    <source>
        <dbReference type="Proteomes" id="UP000638732"/>
    </source>
</evidence>
<comment type="caution">
    <text evidence="5">The sequence shown here is derived from an EMBL/GenBank/DDBJ whole genome shotgun (WGS) entry which is preliminary data.</text>
</comment>
<keyword evidence="2" id="KW-0238">DNA-binding</keyword>
<sequence>MLHPLDDTDVGILRLLQQNGRFTLKELGEKLNKSTSSINDRIKRIQDDGYIRGYGVQIDHLKVGLALICFTHVKIKDHLHEDVSRFAREIIKHEQVLECFKVSGEFDFMLRIASKDTAAYHDFLDQVVSKLVPLANLQSTFVLQEVKTGTVLPIGQAKFQEV</sequence>
<dbReference type="Pfam" id="PF13412">
    <property type="entry name" value="HTH_24"/>
    <property type="match status" value="1"/>
</dbReference>
<evidence type="ECO:0000313" key="5">
    <source>
        <dbReference type="EMBL" id="NCD68275.1"/>
    </source>
</evidence>
<dbReference type="PANTHER" id="PTHR30154:SF34">
    <property type="entry name" value="TRANSCRIPTIONAL REGULATOR AZLB"/>
    <property type="match status" value="1"/>
</dbReference>
<dbReference type="GO" id="GO:0043565">
    <property type="term" value="F:sequence-specific DNA binding"/>
    <property type="evidence" value="ECO:0007669"/>
    <property type="project" value="InterPro"/>
</dbReference>
<organism evidence="5 6">
    <name type="scientific">Mucilaginibacter agri</name>
    <dbReference type="NCBI Taxonomy" id="2695265"/>
    <lineage>
        <taxon>Bacteria</taxon>
        <taxon>Pseudomonadati</taxon>
        <taxon>Bacteroidota</taxon>
        <taxon>Sphingobacteriia</taxon>
        <taxon>Sphingobacteriales</taxon>
        <taxon>Sphingobacteriaceae</taxon>
        <taxon>Mucilaginibacter</taxon>
    </lineage>
</organism>
<name>A0A966DRA0_9SPHI</name>
<dbReference type="Pfam" id="PF01037">
    <property type="entry name" value="AsnC_trans_reg"/>
    <property type="match status" value="1"/>
</dbReference>
<dbReference type="PRINTS" id="PR00033">
    <property type="entry name" value="HTHASNC"/>
</dbReference>
<reference evidence="5" key="1">
    <citation type="submission" date="2020-01" db="EMBL/GenBank/DDBJ databases">
        <authorList>
            <person name="Seo Y.L."/>
        </authorList>
    </citation>
    <scope>NUCLEOTIDE SEQUENCE</scope>
    <source>
        <strain evidence="5">R11</strain>
    </source>
</reference>
<evidence type="ECO:0000256" key="2">
    <source>
        <dbReference type="ARBA" id="ARBA00023125"/>
    </source>
</evidence>
<keyword evidence="3" id="KW-0804">Transcription</keyword>
<dbReference type="SUPFAM" id="SSF54909">
    <property type="entry name" value="Dimeric alpha+beta barrel"/>
    <property type="match status" value="1"/>
</dbReference>
<proteinExistence type="predicted"/>
<dbReference type="InterPro" id="IPR011008">
    <property type="entry name" value="Dimeric_a/b-barrel"/>
</dbReference>
<dbReference type="InterPro" id="IPR019887">
    <property type="entry name" value="Tscrpt_reg_AsnC/Lrp_C"/>
</dbReference>
<keyword evidence="1" id="KW-0805">Transcription regulation</keyword>
<keyword evidence="6" id="KW-1185">Reference proteome</keyword>
<dbReference type="InterPro" id="IPR036388">
    <property type="entry name" value="WH-like_DNA-bd_sf"/>
</dbReference>
<dbReference type="Proteomes" id="UP000638732">
    <property type="component" value="Unassembled WGS sequence"/>
</dbReference>
<dbReference type="InterPro" id="IPR019888">
    <property type="entry name" value="Tscrpt_reg_AsnC-like"/>
</dbReference>
<dbReference type="GO" id="GO:0043200">
    <property type="term" value="P:response to amino acid"/>
    <property type="evidence" value="ECO:0007669"/>
    <property type="project" value="TreeGrafter"/>
</dbReference>
<dbReference type="RefSeq" id="WP_166584303.1">
    <property type="nucleotide sequence ID" value="NZ_WWEO01000037.1"/>
</dbReference>
<dbReference type="GO" id="GO:0005829">
    <property type="term" value="C:cytosol"/>
    <property type="evidence" value="ECO:0007669"/>
    <property type="project" value="TreeGrafter"/>
</dbReference>
<evidence type="ECO:0000256" key="3">
    <source>
        <dbReference type="ARBA" id="ARBA00023163"/>
    </source>
</evidence>
<dbReference type="EMBL" id="WWEO01000037">
    <property type="protein sequence ID" value="NCD68275.1"/>
    <property type="molecule type" value="Genomic_DNA"/>
</dbReference>
<reference evidence="5" key="2">
    <citation type="submission" date="2020-10" db="EMBL/GenBank/DDBJ databases">
        <title>Mucilaginibacter sp. nov., isolated from soil.</title>
        <authorList>
            <person name="Jeon C.O."/>
        </authorList>
    </citation>
    <scope>NUCLEOTIDE SEQUENCE</scope>
    <source>
        <strain evidence="5">R11</strain>
    </source>
</reference>
<evidence type="ECO:0000259" key="4">
    <source>
        <dbReference type="PROSITE" id="PS50956"/>
    </source>
</evidence>
<dbReference type="Gene3D" id="1.10.10.10">
    <property type="entry name" value="Winged helix-like DNA-binding domain superfamily/Winged helix DNA-binding domain"/>
    <property type="match status" value="1"/>
</dbReference>
<dbReference type="InterPro" id="IPR036390">
    <property type="entry name" value="WH_DNA-bd_sf"/>
</dbReference>
<gene>
    <name evidence="5" type="ORF">GSY63_02760</name>
</gene>
<dbReference type="InterPro" id="IPR000485">
    <property type="entry name" value="AsnC-type_HTH_dom"/>
</dbReference>
<dbReference type="Gene3D" id="3.30.70.920">
    <property type="match status" value="1"/>
</dbReference>
<dbReference type="PROSITE" id="PS50956">
    <property type="entry name" value="HTH_ASNC_2"/>
    <property type="match status" value="1"/>
</dbReference>
<dbReference type="SUPFAM" id="SSF46785">
    <property type="entry name" value="Winged helix' DNA-binding domain"/>
    <property type="match status" value="1"/>
</dbReference>
<protein>
    <submittedName>
        <fullName evidence="5">Winged helix-turn-helix transcriptional regulator</fullName>
    </submittedName>
</protein>
<dbReference type="AlphaFoldDB" id="A0A966DRA0"/>
<dbReference type="SMART" id="SM00344">
    <property type="entry name" value="HTH_ASNC"/>
    <property type="match status" value="1"/>
</dbReference>
<accession>A0A966DRA0</accession>
<dbReference type="PANTHER" id="PTHR30154">
    <property type="entry name" value="LEUCINE-RESPONSIVE REGULATORY PROTEIN"/>
    <property type="match status" value="1"/>
</dbReference>
<evidence type="ECO:0000256" key="1">
    <source>
        <dbReference type="ARBA" id="ARBA00023015"/>
    </source>
</evidence>